<dbReference type="GO" id="GO:0005663">
    <property type="term" value="C:DNA replication factor C complex"/>
    <property type="evidence" value="ECO:0007669"/>
    <property type="project" value="TreeGrafter"/>
</dbReference>
<dbReference type="GO" id="GO:0003689">
    <property type="term" value="F:DNA clamp loader activity"/>
    <property type="evidence" value="ECO:0007669"/>
    <property type="project" value="TreeGrafter"/>
</dbReference>
<proteinExistence type="inferred from homology"/>
<dbReference type="GO" id="GO:0006271">
    <property type="term" value="P:DNA strand elongation involved in DNA replication"/>
    <property type="evidence" value="ECO:0007669"/>
    <property type="project" value="UniProtKB-ARBA"/>
</dbReference>
<keyword evidence="4" id="KW-0067">ATP-binding</keyword>
<evidence type="ECO:0000256" key="1">
    <source>
        <dbReference type="ARBA" id="ARBA00005378"/>
    </source>
</evidence>
<evidence type="ECO:0000313" key="8">
    <source>
        <dbReference type="Proteomes" id="UP000789706"/>
    </source>
</evidence>
<evidence type="ECO:0000256" key="5">
    <source>
        <dbReference type="ARBA" id="ARBA00070186"/>
    </source>
</evidence>
<dbReference type="EMBL" id="CAJVPK010000085">
    <property type="protein sequence ID" value="CAG8445489.1"/>
    <property type="molecule type" value="Genomic_DNA"/>
</dbReference>
<dbReference type="Gene3D" id="3.40.50.300">
    <property type="entry name" value="P-loop containing nucleotide triphosphate hydrolases"/>
    <property type="match status" value="1"/>
</dbReference>
<dbReference type="GO" id="GO:0003677">
    <property type="term" value="F:DNA binding"/>
    <property type="evidence" value="ECO:0007669"/>
    <property type="project" value="InterPro"/>
</dbReference>
<dbReference type="SUPFAM" id="SSF52540">
    <property type="entry name" value="P-loop containing nucleoside triphosphate hydrolases"/>
    <property type="match status" value="1"/>
</dbReference>
<sequence length="339" mass="38045">MINNASTSKGKREAIPSELPWYKVEKYRPLYLKDVIGNEGVIKGLKRCAAEGFSHHLLLAGPPGVGKTTGIYCLAREILGEDLIKQAVLELNASDDRGIDIVRNSVKTFAKTKVNLPPGKKKIVILDEADSMTQSAQQALRRIMEIYSETTRFALACNTSEKIIEPIQSRCLIMRFGRLQEKDILRRLIEICQVENVKYNPEGLEAIIFTADGDMRQAINNLQSTYSGFEYVNAENVYKVCDQPHPGSIREIILNCSNFKVDDAMSGLSDLWKKGYSAIDIVTTFFRVIRINDEISENIRMDFIKEIGCTHMKILNGVSTFLQLSGLVARLCMIAEKSV</sequence>
<dbReference type="Gene3D" id="1.20.272.10">
    <property type="match status" value="1"/>
</dbReference>
<dbReference type="GO" id="GO:0031391">
    <property type="term" value="C:Elg1 RFC-like complex"/>
    <property type="evidence" value="ECO:0007669"/>
    <property type="project" value="UniProtKB-ARBA"/>
</dbReference>
<dbReference type="Pfam" id="PF00004">
    <property type="entry name" value="AAA"/>
    <property type="match status" value="1"/>
</dbReference>
<keyword evidence="8" id="KW-1185">Reference proteome</keyword>
<keyword evidence="2" id="KW-0235">DNA replication</keyword>
<dbReference type="InterPro" id="IPR003593">
    <property type="entry name" value="AAA+_ATPase"/>
</dbReference>
<dbReference type="CDD" id="cd00009">
    <property type="entry name" value="AAA"/>
    <property type="match status" value="1"/>
</dbReference>
<dbReference type="FunFam" id="1.20.272.10:FF:000015">
    <property type="entry name" value="Replication factor C subunit 4"/>
    <property type="match status" value="1"/>
</dbReference>
<comment type="caution">
    <text evidence="7">The sequence shown here is derived from an EMBL/GenBank/DDBJ whole genome shotgun (WGS) entry which is preliminary data.</text>
</comment>
<name>A0A9N8VCH5_9GLOM</name>
<dbReference type="Gene3D" id="1.10.8.60">
    <property type="match status" value="1"/>
</dbReference>
<keyword evidence="3" id="KW-0547">Nucleotide-binding</keyword>
<evidence type="ECO:0000256" key="3">
    <source>
        <dbReference type="ARBA" id="ARBA00022741"/>
    </source>
</evidence>
<dbReference type="PANTHER" id="PTHR11669">
    <property type="entry name" value="REPLICATION FACTOR C / DNA POLYMERASE III GAMMA-TAU SUBUNIT"/>
    <property type="match status" value="1"/>
</dbReference>
<dbReference type="InterPro" id="IPR013748">
    <property type="entry name" value="Rep_factorC_C"/>
</dbReference>
<comment type="similarity">
    <text evidence="1">Belongs to the activator 1 small subunits family.</text>
</comment>
<dbReference type="InterPro" id="IPR047854">
    <property type="entry name" value="RFC_lid"/>
</dbReference>
<dbReference type="GO" id="GO:0005524">
    <property type="term" value="F:ATP binding"/>
    <property type="evidence" value="ECO:0007669"/>
    <property type="project" value="UniProtKB-KW"/>
</dbReference>
<protein>
    <recommendedName>
        <fullName evidence="5">Replication factor C subunit 4</fullName>
    </recommendedName>
</protein>
<dbReference type="InterPro" id="IPR008921">
    <property type="entry name" value="DNA_pol3_clamp-load_cplx_C"/>
</dbReference>
<evidence type="ECO:0000313" key="7">
    <source>
        <dbReference type="EMBL" id="CAG8445489.1"/>
    </source>
</evidence>
<dbReference type="OrthoDB" id="4199794at2759"/>
<accession>A0A9N8VCH5</accession>
<dbReference type="SUPFAM" id="SSF48019">
    <property type="entry name" value="post-AAA+ oligomerization domain-like"/>
    <property type="match status" value="1"/>
</dbReference>
<dbReference type="GO" id="GO:0016887">
    <property type="term" value="F:ATP hydrolysis activity"/>
    <property type="evidence" value="ECO:0007669"/>
    <property type="project" value="InterPro"/>
</dbReference>
<dbReference type="Proteomes" id="UP000789706">
    <property type="component" value="Unassembled WGS sequence"/>
</dbReference>
<feature type="domain" description="AAA+ ATPase" evidence="6">
    <location>
        <begin position="53"/>
        <end position="185"/>
    </location>
</feature>
<organism evidence="7 8">
    <name type="scientific">Diversispora eburnea</name>
    <dbReference type="NCBI Taxonomy" id="1213867"/>
    <lineage>
        <taxon>Eukaryota</taxon>
        <taxon>Fungi</taxon>
        <taxon>Fungi incertae sedis</taxon>
        <taxon>Mucoromycota</taxon>
        <taxon>Glomeromycotina</taxon>
        <taxon>Glomeromycetes</taxon>
        <taxon>Diversisporales</taxon>
        <taxon>Diversisporaceae</taxon>
        <taxon>Diversispora</taxon>
    </lineage>
</organism>
<dbReference type="InterPro" id="IPR050238">
    <property type="entry name" value="DNA_Rep/Repair_Clamp_Loader"/>
</dbReference>
<dbReference type="PANTHER" id="PTHR11669:SF5">
    <property type="entry name" value="REPLICATION FACTOR C SUBUNIT 2"/>
    <property type="match status" value="1"/>
</dbReference>
<dbReference type="InterPro" id="IPR027417">
    <property type="entry name" value="P-loop_NTPase"/>
</dbReference>
<dbReference type="NCBIfam" id="NF001679">
    <property type="entry name" value="PRK00440.1"/>
    <property type="match status" value="1"/>
</dbReference>
<dbReference type="FunFam" id="1.10.8.60:FF:000012">
    <property type="entry name" value="Replication factor C subunit 4"/>
    <property type="match status" value="1"/>
</dbReference>
<dbReference type="InterPro" id="IPR003959">
    <property type="entry name" value="ATPase_AAA_core"/>
</dbReference>
<dbReference type="Pfam" id="PF08542">
    <property type="entry name" value="Rep_fac_C"/>
    <property type="match status" value="1"/>
</dbReference>
<gene>
    <name evidence="7" type="ORF">DEBURN_LOCUS1765</name>
</gene>
<evidence type="ECO:0000256" key="4">
    <source>
        <dbReference type="ARBA" id="ARBA00022840"/>
    </source>
</evidence>
<dbReference type="SMART" id="SM00382">
    <property type="entry name" value="AAA"/>
    <property type="match status" value="1"/>
</dbReference>
<dbReference type="CDD" id="cd18140">
    <property type="entry name" value="HLD_clamp_RFC"/>
    <property type="match status" value="1"/>
</dbReference>
<dbReference type="GO" id="GO:0006281">
    <property type="term" value="P:DNA repair"/>
    <property type="evidence" value="ECO:0007669"/>
    <property type="project" value="TreeGrafter"/>
</dbReference>
<dbReference type="AlphaFoldDB" id="A0A9N8VCH5"/>
<evidence type="ECO:0000256" key="2">
    <source>
        <dbReference type="ARBA" id="ARBA00022705"/>
    </source>
</evidence>
<reference evidence="7" key="1">
    <citation type="submission" date="2021-06" db="EMBL/GenBank/DDBJ databases">
        <authorList>
            <person name="Kallberg Y."/>
            <person name="Tangrot J."/>
            <person name="Rosling A."/>
        </authorList>
    </citation>
    <scope>NUCLEOTIDE SEQUENCE</scope>
    <source>
        <strain evidence="7">AZ414A</strain>
    </source>
</reference>
<evidence type="ECO:0000259" key="6">
    <source>
        <dbReference type="SMART" id="SM00382"/>
    </source>
</evidence>
<dbReference type="GO" id="GO:0005634">
    <property type="term" value="C:nucleus"/>
    <property type="evidence" value="ECO:0007669"/>
    <property type="project" value="TreeGrafter"/>
</dbReference>